<dbReference type="GO" id="GO:0008999">
    <property type="term" value="F:protein-N-terminal-alanine acetyltransferase activity"/>
    <property type="evidence" value="ECO:0007669"/>
    <property type="project" value="UniProtKB-EC"/>
</dbReference>
<dbReference type="Pfam" id="PF00583">
    <property type="entry name" value="Acetyltransf_1"/>
    <property type="match status" value="1"/>
</dbReference>
<comment type="function">
    <text evidence="5">Acetylates the N-terminal alanine of ribosomal protein bS18.</text>
</comment>
<evidence type="ECO:0000256" key="5">
    <source>
        <dbReference type="RuleBase" id="RU363094"/>
    </source>
</evidence>
<keyword evidence="4" id="KW-0012">Acyltransferase</keyword>
<dbReference type="AlphaFoldDB" id="A0A6M0QQU5"/>
<evidence type="ECO:0000256" key="4">
    <source>
        <dbReference type="ARBA" id="ARBA00023315"/>
    </source>
</evidence>
<keyword evidence="7" id="KW-0687">Ribonucleoprotein</keyword>
<keyword evidence="3 7" id="KW-0808">Transferase</keyword>
<protein>
    <recommendedName>
        <fullName evidence="5">[Ribosomal protein bS18]-alanine N-acetyltransferase</fullName>
        <ecNumber evidence="5">2.3.1.266</ecNumber>
    </recommendedName>
</protein>
<comment type="caution">
    <text evidence="7">The sequence shown here is derived from an EMBL/GenBank/DDBJ whole genome shotgun (WGS) entry which is preliminary data.</text>
</comment>
<comment type="subcellular location">
    <subcellularLocation>
        <location evidence="5">Cytoplasm</location>
    </subcellularLocation>
</comment>
<dbReference type="Gene3D" id="3.40.630.30">
    <property type="match status" value="1"/>
</dbReference>
<evidence type="ECO:0000313" key="7">
    <source>
        <dbReference type="EMBL" id="NEY89828.1"/>
    </source>
</evidence>
<evidence type="ECO:0000256" key="1">
    <source>
        <dbReference type="ARBA" id="ARBA00005395"/>
    </source>
</evidence>
<dbReference type="InterPro" id="IPR000182">
    <property type="entry name" value="GNAT_dom"/>
</dbReference>
<dbReference type="EC" id="2.3.1.266" evidence="5"/>
<evidence type="ECO:0000256" key="2">
    <source>
        <dbReference type="ARBA" id="ARBA00022490"/>
    </source>
</evidence>
<keyword evidence="7" id="KW-0689">Ribosomal protein</keyword>
<reference evidence="7 8" key="1">
    <citation type="submission" date="2020-02" db="EMBL/GenBank/DDBJ databases">
        <authorList>
            <person name="Chen W.-M."/>
        </authorList>
    </citation>
    <scope>NUCLEOTIDE SEQUENCE [LARGE SCALE GENOMIC DNA]</scope>
    <source>
        <strain evidence="7 8">KMS-5</strain>
    </source>
</reference>
<dbReference type="PROSITE" id="PS51186">
    <property type="entry name" value="GNAT"/>
    <property type="match status" value="1"/>
</dbReference>
<comment type="similarity">
    <text evidence="1 5">Belongs to the acetyltransferase family. RimI subfamily.</text>
</comment>
<dbReference type="InterPro" id="IPR006464">
    <property type="entry name" value="AcTrfase_RimI/Ard1"/>
</dbReference>
<dbReference type="CDD" id="cd04301">
    <property type="entry name" value="NAT_SF"/>
    <property type="match status" value="1"/>
</dbReference>
<proteinExistence type="inferred from homology"/>
<dbReference type="GO" id="GO:0005840">
    <property type="term" value="C:ribosome"/>
    <property type="evidence" value="ECO:0007669"/>
    <property type="project" value="UniProtKB-KW"/>
</dbReference>
<evidence type="ECO:0000313" key="8">
    <source>
        <dbReference type="Proteomes" id="UP000477782"/>
    </source>
</evidence>
<dbReference type="EMBL" id="JAAIVJ010000002">
    <property type="protein sequence ID" value="NEY89828.1"/>
    <property type="molecule type" value="Genomic_DNA"/>
</dbReference>
<keyword evidence="8" id="KW-1185">Reference proteome</keyword>
<name>A0A6M0QQU5_9RHOB</name>
<dbReference type="NCBIfam" id="TIGR01575">
    <property type="entry name" value="rimI"/>
    <property type="match status" value="1"/>
</dbReference>
<evidence type="ECO:0000259" key="6">
    <source>
        <dbReference type="PROSITE" id="PS51186"/>
    </source>
</evidence>
<dbReference type="GO" id="GO:0005737">
    <property type="term" value="C:cytoplasm"/>
    <property type="evidence" value="ECO:0007669"/>
    <property type="project" value="UniProtKB-SubCell"/>
</dbReference>
<organism evidence="7 8">
    <name type="scientific">Tabrizicola oligotrophica</name>
    <dbReference type="NCBI Taxonomy" id="2710650"/>
    <lineage>
        <taxon>Bacteria</taxon>
        <taxon>Pseudomonadati</taxon>
        <taxon>Pseudomonadota</taxon>
        <taxon>Alphaproteobacteria</taxon>
        <taxon>Rhodobacterales</taxon>
        <taxon>Paracoccaceae</taxon>
        <taxon>Tabrizicola</taxon>
    </lineage>
</organism>
<keyword evidence="2 5" id="KW-0963">Cytoplasm</keyword>
<feature type="domain" description="N-acetyltransferase" evidence="6">
    <location>
        <begin position="1"/>
        <end position="141"/>
    </location>
</feature>
<gene>
    <name evidence="7" type="primary">rimI</name>
    <name evidence="7" type="ORF">G4Z14_05905</name>
</gene>
<dbReference type="Proteomes" id="UP000477782">
    <property type="component" value="Unassembled WGS sequence"/>
</dbReference>
<dbReference type="InterPro" id="IPR016181">
    <property type="entry name" value="Acyl_CoA_acyltransferase"/>
</dbReference>
<dbReference type="InterPro" id="IPR050680">
    <property type="entry name" value="YpeA/RimI_acetyltransf"/>
</dbReference>
<sequence>MTRPLSPAEMARLHAACFTTPRPWTEAEFADLLSSPLCFALTEDGGLLLGRAVAGEAELLTIAVAQALRRNGLGRRLMQGFLDEAAARGADSAFLEVAASNLAAQALYHAMGFAEAGRRRGYYHSPAGGSEDALILVRSLTKPS</sequence>
<accession>A0A6M0QQU5</accession>
<evidence type="ECO:0000256" key="3">
    <source>
        <dbReference type="ARBA" id="ARBA00022679"/>
    </source>
</evidence>
<comment type="catalytic activity">
    <reaction evidence="5">
        <text>N-terminal L-alanyl-[ribosomal protein bS18] + acetyl-CoA = N-terminal N(alpha)-acetyl-L-alanyl-[ribosomal protein bS18] + CoA + H(+)</text>
        <dbReference type="Rhea" id="RHEA:43756"/>
        <dbReference type="Rhea" id="RHEA-COMP:10676"/>
        <dbReference type="Rhea" id="RHEA-COMP:10677"/>
        <dbReference type="ChEBI" id="CHEBI:15378"/>
        <dbReference type="ChEBI" id="CHEBI:57287"/>
        <dbReference type="ChEBI" id="CHEBI:57288"/>
        <dbReference type="ChEBI" id="CHEBI:64718"/>
        <dbReference type="ChEBI" id="CHEBI:83683"/>
        <dbReference type="EC" id="2.3.1.266"/>
    </reaction>
</comment>
<dbReference type="SUPFAM" id="SSF55729">
    <property type="entry name" value="Acyl-CoA N-acyltransferases (Nat)"/>
    <property type="match status" value="1"/>
</dbReference>
<dbReference type="PANTHER" id="PTHR43420">
    <property type="entry name" value="ACETYLTRANSFERASE"/>
    <property type="match status" value="1"/>
</dbReference>
<dbReference type="PANTHER" id="PTHR43420:SF12">
    <property type="entry name" value="N-ACETYLTRANSFERASE DOMAIN-CONTAINING PROTEIN"/>
    <property type="match status" value="1"/>
</dbReference>